<dbReference type="EC" id="2.7.13.3" evidence="2"/>
<comment type="caution">
    <text evidence="5">The sequence shown here is derived from an EMBL/GenBank/DDBJ whole genome shotgun (WGS) entry which is preliminary data.</text>
</comment>
<dbReference type="AlphaFoldDB" id="A0A5R9J232"/>
<dbReference type="EMBL" id="VCDI01000015">
    <property type="protein sequence ID" value="TLU70537.1"/>
    <property type="molecule type" value="Genomic_DNA"/>
</dbReference>
<evidence type="ECO:0000256" key="3">
    <source>
        <dbReference type="SAM" id="Phobius"/>
    </source>
</evidence>
<feature type="domain" description="Histidine kinase/HSP90-like ATPase" evidence="4">
    <location>
        <begin position="266"/>
        <end position="364"/>
    </location>
</feature>
<name>A0A5R9J232_9PROT</name>
<feature type="transmembrane region" description="Helical" evidence="3">
    <location>
        <begin position="61"/>
        <end position="79"/>
    </location>
</feature>
<feature type="transmembrane region" description="Helical" evidence="3">
    <location>
        <begin position="26"/>
        <end position="49"/>
    </location>
</feature>
<keyword evidence="3" id="KW-1133">Transmembrane helix</keyword>
<keyword evidence="6" id="KW-1185">Reference proteome</keyword>
<keyword evidence="3" id="KW-0472">Membrane</keyword>
<dbReference type="Pfam" id="PF06580">
    <property type="entry name" value="His_kinase"/>
    <property type="match status" value="1"/>
</dbReference>
<feature type="transmembrane region" description="Helical" evidence="3">
    <location>
        <begin position="91"/>
        <end position="110"/>
    </location>
</feature>
<dbReference type="SMART" id="SM00387">
    <property type="entry name" value="HATPase_c"/>
    <property type="match status" value="1"/>
</dbReference>
<proteinExistence type="predicted"/>
<comment type="catalytic activity">
    <reaction evidence="1">
        <text>ATP + protein L-histidine = ADP + protein N-phospho-L-histidine.</text>
        <dbReference type="EC" id="2.7.13.3"/>
    </reaction>
</comment>
<dbReference type="InterPro" id="IPR050640">
    <property type="entry name" value="Bact_2-comp_sensor_kinase"/>
</dbReference>
<reference evidence="5 6" key="1">
    <citation type="submission" date="2019-05" db="EMBL/GenBank/DDBJ databases">
        <authorList>
            <person name="Pankratov T."/>
            <person name="Grouzdev D."/>
        </authorList>
    </citation>
    <scope>NUCLEOTIDE SEQUENCE [LARGE SCALE GENOMIC DNA]</scope>
    <source>
        <strain evidence="5 6">KEBCLARHB70R</strain>
    </source>
</reference>
<dbReference type="OrthoDB" id="2514702at2"/>
<evidence type="ECO:0000313" key="6">
    <source>
        <dbReference type="Proteomes" id="UP000305654"/>
    </source>
</evidence>
<sequence>MRLTPYRSASWLLGKVRLASRSRERFVLTSIAGVWTVYLALVALRIALITFPHRKLLLERHLVVAAVGAGLTWFLHLALQRFVSRAITVRIGASLLLAAVPAGILALVNYDVMFVFNPEALWSASFRAEVRLPEIAAQTITENYFLFAAWATLTNAFDSAMREADARGDAREAELRALRYQLEPHFMFNALNTISALVMAERPAEAERTIAALAEFMRETLATDATADVALERELRLQEIYLAIERVRFGDRLRVDVRPLGATRVALVPPLILQPVIENAVRHAVARVARPVTVSLWAFRKGDVLHLHVEDDGPGAAPDVAGTGVGLRNVAGRLAARFGGRAWCVYGARPGGGFQVEIALPFRTAAI</sequence>
<protein>
    <recommendedName>
        <fullName evidence="2">histidine kinase</fullName>
        <ecNumber evidence="2">2.7.13.3</ecNumber>
    </recommendedName>
</protein>
<dbReference type="InterPro" id="IPR004358">
    <property type="entry name" value="Sig_transdc_His_kin-like_C"/>
</dbReference>
<dbReference type="InterPro" id="IPR010559">
    <property type="entry name" value="Sig_transdc_His_kin_internal"/>
</dbReference>
<dbReference type="RefSeq" id="WP_138328085.1">
    <property type="nucleotide sequence ID" value="NZ_VCDI01000015.1"/>
</dbReference>
<dbReference type="GO" id="GO:0000155">
    <property type="term" value="F:phosphorelay sensor kinase activity"/>
    <property type="evidence" value="ECO:0007669"/>
    <property type="project" value="InterPro"/>
</dbReference>
<organism evidence="5 6">
    <name type="scientific">Lichenicoccus roseus</name>
    <dbReference type="NCBI Taxonomy" id="2683649"/>
    <lineage>
        <taxon>Bacteria</taxon>
        <taxon>Pseudomonadati</taxon>
        <taxon>Pseudomonadota</taxon>
        <taxon>Alphaproteobacteria</taxon>
        <taxon>Acetobacterales</taxon>
        <taxon>Acetobacteraceae</taxon>
        <taxon>Lichenicoccus</taxon>
    </lineage>
</organism>
<gene>
    <name evidence="5" type="ORF">FE263_21420</name>
</gene>
<evidence type="ECO:0000256" key="1">
    <source>
        <dbReference type="ARBA" id="ARBA00000085"/>
    </source>
</evidence>
<dbReference type="Proteomes" id="UP000305654">
    <property type="component" value="Unassembled WGS sequence"/>
</dbReference>
<keyword evidence="3" id="KW-0812">Transmembrane</keyword>
<dbReference type="SUPFAM" id="SSF55874">
    <property type="entry name" value="ATPase domain of HSP90 chaperone/DNA topoisomerase II/histidine kinase"/>
    <property type="match status" value="1"/>
</dbReference>
<evidence type="ECO:0000256" key="2">
    <source>
        <dbReference type="ARBA" id="ARBA00012438"/>
    </source>
</evidence>
<dbReference type="PANTHER" id="PTHR34220:SF7">
    <property type="entry name" value="SENSOR HISTIDINE KINASE YPDA"/>
    <property type="match status" value="1"/>
</dbReference>
<accession>A0A5R9J232</accession>
<dbReference type="Gene3D" id="3.30.565.10">
    <property type="entry name" value="Histidine kinase-like ATPase, C-terminal domain"/>
    <property type="match status" value="1"/>
</dbReference>
<dbReference type="PRINTS" id="PR00344">
    <property type="entry name" value="BCTRLSENSOR"/>
</dbReference>
<evidence type="ECO:0000259" key="4">
    <source>
        <dbReference type="SMART" id="SM00387"/>
    </source>
</evidence>
<dbReference type="Pfam" id="PF02518">
    <property type="entry name" value="HATPase_c"/>
    <property type="match status" value="1"/>
</dbReference>
<dbReference type="GO" id="GO:0016020">
    <property type="term" value="C:membrane"/>
    <property type="evidence" value="ECO:0007669"/>
    <property type="project" value="InterPro"/>
</dbReference>
<dbReference type="InterPro" id="IPR003594">
    <property type="entry name" value="HATPase_dom"/>
</dbReference>
<dbReference type="InterPro" id="IPR036890">
    <property type="entry name" value="HATPase_C_sf"/>
</dbReference>
<evidence type="ECO:0000313" key="5">
    <source>
        <dbReference type="EMBL" id="TLU70537.1"/>
    </source>
</evidence>
<keyword evidence="5" id="KW-0808">Transferase</keyword>
<dbReference type="PANTHER" id="PTHR34220">
    <property type="entry name" value="SENSOR HISTIDINE KINASE YPDA"/>
    <property type="match status" value="1"/>
</dbReference>
<keyword evidence="5" id="KW-0418">Kinase</keyword>